<dbReference type="Proteomes" id="UP001379949">
    <property type="component" value="Unassembled WGS sequence"/>
</dbReference>
<protein>
    <submittedName>
        <fullName evidence="2">STAS domain-containing protein</fullName>
    </submittedName>
</protein>
<dbReference type="EMBL" id="JBAKAR010000013">
    <property type="protein sequence ID" value="MEL0614305.1"/>
    <property type="molecule type" value="Genomic_DNA"/>
</dbReference>
<gene>
    <name evidence="2" type="ORF">V6242_14200</name>
</gene>
<reference evidence="2 3" key="1">
    <citation type="submission" date="2024-02" db="EMBL/GenBank/DDBJ databases">
        <title>Bacteria isolated from the canopy kelp, Nereocystis luetkeana.</title>
        <authorList>
            <person name="Pfister C.A."/>
            <person name="Younker I.T."/>
            <person name="Light S.H."/>
        </authorList>
    </citation>
    <scope>NUCLEOTIDE SEQUENCE [LARGE SCALE GENOMIC DNA]</scope>
    <source>
        <strain evidence="2 3">TI.4.07</strain>
    </source>
</reference>
<feature type="domain" description="STAS" evidence="1">
    <location>
        <begin position="2"/>
        <end position="100"/>
    </location>
</feature>
<proteinExistence type="predicted"/>
<dbReference type="SUPFAM" id="SSF52091">
    <property type="entry name" value="SpoIIaa-like"/>
    <property type="match status" value="1"/>
</dbReference>
<name>A0ABU9G728_9GAMM</name>
<dbReference type="PROSITE" id="PS50801">
    <property type="entry name" value="STAS"/>
    <property type="match status" value="1"/>
</dbReference>
<dbReference type="Gene3D" id="3.30.750.24">
    <property type="entry name" value="STAS domain"/>
    <property type="match status" value="1"/>
</dbReference>
<evidence type="ECO:0000313" key="2">
    <source>
        <dbReference type="EMBL" id="MEL0614305.1"/>
    </source>
</evidence>
<sequence length="100" mass="11302">MIENRYDESSAHLMIKVNGRFDVYCHRVFRNAFVSTPQAKTYTVDLSNVSYLDSSALGMLLLLKKHADVRGAKVLLSHCSAVVSQVLEMANFNRLFTMSE</sequence>
<evidence type="ECO:0000259" key="1">
    <source>
        <dbReference type="PROSITE" id="PS50801"/>
    </source>
</evidence>
<dbReference type="Pfam" id="PF13466">
    <property type="entry name" value="STAS_2"/>
    <property type="match status" value="1"/>
</dbReference>
<dbReference type="InterPro" id="IPR002645">
    <property type="entry name" value="STAS_dom"/>
</dbReference>
<dbReference type="InterPro" id="IPR058548">
    <property type="entry name" value="MlaB-like_STAS"/>
</dbReference>
<accession>A0ABU9G728</accession>
<comment type="caution">
    <text evidence="2">The sequence shown here is derived from an EMBL/GenBank/DDBJ whole genome shotgun (WGS) entry which is preliminary data.</text>
</comment>
<dbReference type="RefSeq" id="WP_243712049.1">
    <property type="nucleotide sequence ID" value="NZ_BAAAFB010000005.1"/>
</dbReference>
<dbReference type="CDD" id="cd07043">
    <property type="entry name" value="STAS_anti-anti-sigma_factors"/>
    <property type="match status" value="1"/>
</dbReference>
<dbReference type="PANTHER" id="PTHR33495">
    <property type="entry name" value="ANTI-SIGMA FACTOR ANTAGONIST TM_1081-RELATED-RELATED"/>
    <property type="match status" value="1"/>
</dbReference>
<dbReference type="PANTHER" id="PTHR33495:SF15">
    <property type="entry name" value="STAS DOMAIN-CONTAINING PROTEIN"/>
    <property type="match status" value="1"/>
</dbReference>
<keyword evidence="3" id="KW-1185">Reference proteome</keyword>
<organism evidence="2 3">
    <name type="scientific">Marinomonas arenicola</name>
    <dbReference type="NCBI Taxonomy" id="569601"/>
    <lineage>
        <taxon>Bacteria</taxon>
        <taxon>Pseudomonadati</taxon>
        <taxon>Pseudomonadota</taxon>
        <taxon>Gammaproteobacteria</taxon>
        <taxon>Oceanospirillales</taxon>
        <taxon>Oceanospirillaceae</taxon>
        <taxon>Marinomonas</taxon>
    </lineage>
</organism>
<evidence type="ECO:0000313" key="3">
    <source>
        <dbReference type="Proteomes" id="UP001379949"/>
    </source>
</evidence>
<dbReference type="InterPro" id="IPR036513">
    <property type="entry name" value="STAS_dom_sf"/>
</dbReference>